<feature type="transmembrane region" description="Helical" evidence="1">
    <location>
        <begin position="52"/>
        <end position="71"/>
    </location>
</feature>
<keyword evidence="3" id="KW-1185">Reference proteome</keyword>
<dbReference type="RefSeq" id="WP_133554051.1">
    <property type="nucleotide sequence ID" value="NZ_SNYF01000005.1"/>
</dbReference>
<evidence type="ECO:0000256" key="1">
    <source>
        <dbReference type="SAM" id="Phobius"/>
    </source>
</evidence>
<keyword evidence="1" id="KW-1133">Transmembrane helix</keyword>
<dbReference type="AlphaFoldDB" id="A0A4R6TA18"/>
<protein>
    <recommendedName>
        <fullName evidence="4">Dolichyl-phosphate-mannose-protein mannosyltransferase</fullName>
    </recommendedName>
</protein>
<comment type="caution">
    <text evidence="2">The sequence shown here is derived from an EMBL/GenBank/DDBJ whole genome shotgun (WGS) entry which is preliminary data.</text>
</comment>
<dbReference type="EMBL" id="SNYF01000005">
    <property type="protein sequence ID" value="TDQ19596.1"/>
    <property type="molecule type" value="Genomic_DNA"/>
</dbReference>
<feature type="transmembrane region" description="Helical" evidence="1">
    <location>
        <begin position="112"/>
        <end position="145"/>
    </location>
</feature>
<reference evidence="2 3" key="1">
    <citation type="submission" date="2019-03" db="EMBL/GenBank/DDBJ databases">
        <title>Genomic Encyclopedia of Type Strains, Phase III (KMG-III): the genomes of soil and plant-associated and newly described type strains.</title>
        <authorList>
            <person name="Whitman W."/>
        </authorList>
    </citation>
    <scope>NUCLEOTIDE SEQUENCE [LARGE SCALE GENOMIC DNA]</scope>
    <source>
        <strain evidence="2 3">CECT 8446</strain>
    </source>
</reference>
<dbReference type="OrthoDB" id="817762at2"/>
<keyword evidence="1" id="KW-0812">Transmembrane</keyword>
<proteinExistence type="predicted"/>
<evidence type="ECO:0000313" key="2">
    <source>
        <dbReference type="EMBL" id="TDQ19596.1"/>
    </source>
</evidence>
<feature type="transmembrane region" description="Helical" evidence="1">
    <location>
        <begin position="332"/>
        <end position="365"/>
    </location>
</feature>
<feature type="transmembrane region" description="Helical" evidence="1">
    <location>
        <begin position="78"/>
        <end position="100"/>
    </location>
</feature>
<feature type="transmembrane region" description="Helical" evidence="1">
    <location>
        <begin position="157"/>
        <end position="179"/>
    </location>
</feature>
<evidence type="ECO:0000313" key="3">
    <source>
        <dbReference type="Proteomes" id="UP000294535"/>
    </source>
</evidence>
<organism evidence="2 3">
    <name type="scientific">Algoriphagus boseongensis</name>
    <dbReference type="NCBI Taxonomy" id="1442587"/>
    <lineage>
        <taxon>Bacteria</taxon>
        <taxon>Pseudomonadati</taxon>
        <taxon>Bacteroidota</taxon>
        <taxon>Cytophagia</taxon>
        <taxon>Cytophagales</taxon>
        <taxon>Cyclobacteriaceae</taxon>
        <taxon>Algoriphagus</taxon>
    </lineage>
</organism>
<accession>A0A4R6TA18</accession>
<name>A0A4R6TA18_9BACT</name>
<keyword evidence="1" id="KW-0472">Membrane</keyword>
<feature type="transmembrane region" description="Helical" evidence="1">
    <location>
        <begin position="199"/>
        <end position="216"/>
    </location>
</feature>
<feature type="transmembrane region" description="Helical" evidence="1">
    <location>
        <begin position="306"/>
        <end position="326"/>
    </location>
</feature>
<gene>
    <name evidence="2" type="ORF">DFQ04_1420</name>
</gene>
<dbReference type="Proteomes" id="UP000294535">
    <property type="component" value="Unassembled WGS sequence"/>
</dbReference>
<feature type="transmembrane region" description="Helical" evidence="1">
    <location>
        <begin position="377"/>
        <end position="397"/>
    </location>
</feature>
<sequence>MKRLSLLPLNQIFWSIALTASILIVWFLPWRFQTNDDVLMMWLVSGAYTGEPESYAVFIHPWLSWVLSSIYKVSPDINWYGAVWFLVNWASGLVLLHQVHQKEFSTEWKNFWSLFTLLISIHLGFFPQFTLIAGYAGLAGFLIILQKPKISNWGKSMAFLLLFFGLMIRWEAVALIGMGWTWSNWVFSRFSEKRVFQKILLPLSLAGLVLLGKWTYEQNYVDQDFLAFNRSRAKVIDHPVFVEKTKSGEINTGSDWYFFGRWMFEELPIGLSELKAEKKVLDKQFFTREQVGFGIVRLMKIQLTELFKSMLILALLISFMALQLSFRKKLEFLLGWLAFFLVFNHFNLSLGRVNLVFFSVLLFPILSERSIRFSPKIFSSAGLILLLFLGIHSANFLNEAKGRKLVNEEFYSLLENVASGEIVFLEGFFEYNFLNHFSQKNPVPVISQGWISRSPFQKKAFQRMGISGQSELKSYALIAFQFPEPLVFPDYMNRISRGEFTQVSILSSANLKLLQFTK</sequence>
<evidence type="ECO:0008006" key="4">
    <source>
        <dbReference type="Google" id="ProtNLM"/>
    </source>
</evidence>
<feature type="transmembrane region" description="Helical" evidence="1">
    <location>
        <begin position="12"/>
        <end position="32"/>
    </location>
</feature>